<dbReference type="GO" id="GO:0000027">
    <property type="term" value="P:ribosomal large subunit assembly"/>
    <property type="evidence" value="ECO:0007669"/>
    <property type="project" value="TreeGrafter"/>
</dbReference>
<comment type="caution">
    <text evidence="3">The sequence shown here is derived from an EMBL/GenBank/DDBJ whole genome shotgun (WGS) entry which is preliminary data.</text>
</comment>
<dbReference type="GO" id="GO:0005524">
    <property type="term" value="F:ATP binding"/>
    <property type="evidence" value="ECO:0007669"/>
    <property type="project" value="UniProtKB-KW"/>
</dbReference>
<feature type="non-terminal residue" evidence="3">
    <location>
        <position position="1"/>
    </location>
</feature>
<dbReference type="GO" id="GO:0005634">
    <property type="term" value="C:nucleus"/>
    <property type="evidence" value="ECO:0007669"/>
    <property type="project" value="TreeGrafter"/>
</dbReference>
<dbReference type="AlphaFoldDB" id="A0AAD8AB14"/>
<proteinExistence type="predicted"/>
<dbReference type="GO" id="GO:0000055">
    <property type="term" value="P:ribosomal large subunit export from nucleus"/>
    <property type="evidence" value="ECO:0007669"/>
    <property type="project" value="TreeGrafter"/>
</dbReference>
<evidence type="ECO:0000256" key="2">
    <source>
        <dbReference type="ARBA" id="ARBA00022840"/>
    </source>
</evidence>
<keyword evidence="1" id="KW-0547">Nucleotide-binding</keyword>
<dbReference type="PANTHER" id="PTHR48103">
    <property type="entry name" value="MIDASIN-RELATED"/>
    <property type="match status" value="1"/>
</dbReference>
<keyword evidence="2" id="KW-0067">ATP-binding</keyword>
<name>A0AAD8AB14_DIPPU</name>
<evidence type="ECO:0000313" key="3">
    <source>
        <dbReference type="EMBL" id="KAJ9595320.1"/>
    </source>
</evidence>
<evidence type="ECO:0000256" key="1">
    <source>
        <dbReference type="ARBA" id="ARBA00022741"/>
    </source>
</evidence>
<dbReference type="PANTHER" id="PTHR48103:SF2">
    <property type="entry name" value="MIDASIN"/>
    <property type="match status" value="1"/>
</dbReference>
<dbReference type="EMBL" id="JASPKZ010002520">
    <property type="protein sequence ID" value="KAJ9595320.1"/>
    <property type="molecule type" value="Genomic_DNA"/>
</dbReference>
<dbReference type="GO" id="GO:0030687">
    <property type="term" value="C:preribosome, large subunit precursor"/>
    <property type="evidence" value="ECO:0007669"/>
    <property type="project" value="TreeGrafter"/>
</dbReference>
<evidence type="ECO:0000313" key="4">
    <source>
        <dbReference type="Proteomes" id="UP001233999"/>
    </source>
</evidence>
<reference evidence="3" key="1">
    <citation type="journal article" date="2023" name="IScience">
        <title>Live-bearing cockroach genome reveals convergent evolutionary mechanisms linked to viviparity in insects and beyond.</title>
        <authorList>
            <person name="Fouks B."/>
            <person name="Harrison M.C."/>
            <person name="Mikhailova A.A."/>
            <person name="Marchal E."/>
            <person name="English S."/>
            <person name="Carruthers M."/>
            <person name="Jennings E.C."/>
            <person name="Chiamaka E.L."/>
            <person name="Frigard R.A."/>
            <person name="Pippel M."/>
            <person name="Attardo G.M."/>
            <person name="Benoit J.B."/>
            <person name="Bornberg-Bauer E."/>
            <person name="Tobe S.S."/>
        </authorList>
    </citation>
    <scope>NUCLEOTIDE SEQUENCE</scope>
    <source>
        <strain evidence="3">Stay&amp;Tobe</strain>
    </source>
</reference>
<dbReference type="Proteomes" id="UP001233999">
    <property type="component" value="Unassembled WGS sequence"/>
</dbReference>
<accession>A0AAD8AB14</accession>
<organism evidence="3 4">
    <name type="scientific">Diploptera punctata</name>
    <name type="common">Pacific beetle cockroach</name>
    <dbReference type="NCBI Taxonomy" id="6984"/>
    <lineage>
        <taxon>Eukaryota</taxon>
        <taxon>Metazoa</taxon>
        <taxon>Ecdysozoa</taxon>
        <taxon>Arthropoda</taxon>
        <taxon>Hexapoda</taxon>
        <taxon>Insecta</taxon>
        <taxon>Pterygota</taxon>
        <taxon>Neoptera</taxon>
        <taxon>Polyneoptera</taxon>
        <taxon>Dictyoptera</taxon>
        <taxon>Blattodea</taxon>
        <taxon>Blaberoidea</taxon>
        <taxon>Blaberidae</taxon>
        <taxon>Diplopterinae</taxon>
        <taxon>Diploptera</taxon>
    </lineage>
</organism>
<gene>
    <name evidence="3" type="ORF">L9F63_027295</name>
</gene>
<keyword evidence="4" id="KW-1185">Reference proteome</keyword>
<sequence>ESKTVNEEEDMAAELEELFPSFLSDDFADIQQQATLEQIPVKRKKTEKESVIGLVTPDVMDYICQLHSHVVQMYTNSAWLLPALASSKYLHTSPDFIKPLMERFKTFCLLMDKLSGSLSGLIDMKLYPSLSFLVSVALNVTKNGSTKFCDVGELTTSSPGRHLKQTSVFPRAEVQSFDFYKDSCIKEVKESLPILLSLQKRVEELLNEWPEHPTLQQ</sequence>
<protein>
    <submittedName>
        <fullName evidence="3">Uncharacterized protein</fullName>
    </submittedName>
</protein>
<reference evidence="3" key="2">
    <citation type="submission" date="2023-05" db="EMBL/GenBank/DDBJ databases">
        <authorList>
            <person name="Fouks B."/>
        </authorList>
    </citation>
    <scope>NUCLEOTIDE SEQUENCE</scope>
    <source>
        <strain evidence="3">Stay&amp;Tobe</strain>
        <tissue evidence="3">Testes</tissue>
    </source>
</reference>
<feature type="non-terminal residue" evidence="3">
    <location>
        <position position="217"/>
    </location>
</feature>